<gene>
    <name evidence="2" type="ORF">HOC_01460</name>
</gene>
<dbReference type="Pfam" id="PF11843">
    <property type="entry name" value="DUF3363"/>
    <property type="match status" value="1"/>
</dbReference>
<dbReference type="STRING" id="1280953.HOC_01460"/>
<dbReference type="EMBL" id="ARYL01000001">
    <property type="protein sequence ID" value="KDA04509.1"/>
    <property type="molecule type" value="Genomic_DNA"/>
</dbReference>
<dbReference type="Pfam" id="PF03432">
    <property type="entry name" value="Relaxase"/>
    <property type="match status" value="1"/>
</dbReference>
<dbReference type="PATRIC" id="fig|1280953.3.peg.294"/>
<dbReference type="AlphaFoldDB" id="A0A059GCP8"/>
<evidence type="ECO:0000313" key="2">
    <source>
        <dbReference type="EMBL" id="KDA04509.1"/>
    </source>
</evidence>
<evidence type="ECO:0000259" key="1">
    <source>
        <dbReference type="Pfam" id="PF03432"/>
    </source>
</evidence>
<protein>
    <recommendedName>
        <fullName evidence="1">MobA/VirD2-like nuclease domain-containing protein</fullName>
    </recommendedName>
</protein>
<dbReference type="Proteomes" id="UP000024942">
    <property type="component" value="Unassembled WGS sequence"/>
</dbReference>
<reference evidence="2 3" key="1">
    <citation type="journal article" date="2014" name="Antonie Van Leeuwenhoek">
        <title>Hyphomonas beringensis sp. nov. and Hyphomonas chukchiensis sp. nov., isolated from surface seawater of the Bering Sea and Chukchi Sea.</title>
        <authorList>
            <person name="Li C."/>
            <person name="Lai Q."/>
            <person name="Li G."/>
            <person name="Dong C."/>
            <person name="Wang J."/>
            <person name="Liao Y."/>
            <person name="Shao Z."/>
        </authorList>
    </citation>
    <scope>NUCLEOTIDE SEQUENCE [LARGE SCALE GENOMIC DNA]</scope>
    <source>
        <strain evidence="2 3">SCH89</strain>
    </source>
</reference>
<dbReference type="InterPro" id="IPR005094">
    <property type="entry name" value="Endonuclease_MobA/VirD2"/>
</dbReference>
<proteinExistence type="predicted"/>
<comment type="caution">
    <text evidence="2">The sequence shown here is derived from an EMBL/GenBank/DDBJ whole genome shotgun (WGS) entry which is preliminary data.</text>
</comment>
<dbReference type="InterPro" id="IPR021795">
    <property type="entry name" value="DUF3363"/>
</dbReference>
<organism evidence="2 3">
    <name type="scientific">Hyphomonas oceanitis SCH89</name>
    <dbReference type="NCBI Taxonomy" id="1280953"/>
    <lineage>
        <taxon>Bacteria</taxon>
        <taxon>Pseudomonadati</taxon>
        <taxon>Pseudomonadota</taxon>
        <taxon>Alphaproteobacteria</taxon>
        <taxon>Hyphomonadales</taxon>
        <taxon>Hyphomonadaceae</taxon>
        <taxon>Hyphomonas</taxon>
    </lineage>
</organism>
<sequence>MYSSREEGIGAREFLERSESDRHQFRIIVSPEDGDQMGDLKSNMRQLMDRMESDLGTRLDWLAVDHHNTGHPHTHIVIRGKDQLGRDLIIAREYLTQGLRRQAEDIVTQTLGPRRDLEIMRARQSEISQDRFTGIDRQLLSEAREGIVAIPPPSTSADRFQRSLKLARLKHLEGLRLASRMSAGQYQMEQGWADTLRQMGRRGDIIRTLSASHTQARIDDLKMFETRAPGTGPVLGEVIASGPADELRDTRYLLVREFDGGTWHVDAAGLGAGSMPPKGAIVEVSTAISEPRASDRTIARIAERSGGIYSDALHAAAEPGSSAAYRLAHKRRLEALRRARVVIRSSDGSWSVGADFLERAGGYERTRAGGAQIVVRSWISVREQLENPGATWLDALDDASDGRMGQVELAAKRRARLNFLRGQGVLAQSEARVSEEVLVKLKMEELLTASKDVARRTGQGAAELQPGGSFRGTMQTTVDLAQGRMAVVGNGKEFVLVPWRRQLVQQLGREIAVYQTARGLEYSTALSRTKGLTR</sequence>
<keyword evidence="3" id="KW-1185">Reference proteome</keyword>
<feature type="domain" description="MobA/VirD2-like nuclease" evidence="1">
    <location>
        <begin position="21"/>
        <end position="79"/>
    </location>
</feature>
<name>A0A059GCP8_9PROT</name>
<dbReference type="eggNOG" id="COG3843">
    <property type="taxonomic scope" value="Bacteria"/>
</dbReference>
<accession>A0A059GCP8</accession>
<evidence type="ECO:0000313" key="3">
    <source>
        <dbReference type="Proteomes" id="UP000024942"/>
    </source>
</evidence>